<feature type="compositionally biased region" description="Polar residues" evidence="2">
    <location>
        <begin position="1"/>
        <end position="27"/>
    </location>
</feature>
<evidence type="ECO:0000256" key="1">
    <source>
        <dbReference type="SAM" id="Coils"/>
    </source>
</evidence>
<feature type="compositionally biased region" description="Polar residues" evidence="2">
    <location>
        <begin position="160"/>
        <end position="170"/>
    </location>
</feature>
<feature type="compositionally biased region" description="Polar residues" evidence="2">
    <location>
        <begin position="514"/>
        <end position="528"/>
    </location>
</feature>
<feature type="region of interest" description="Disordered" evidence="2">
    <location>
        <begin position="513"/>
        <end position="539"/>
    </location>
</feature>
<gene>
    <name evidence="3" type="ORF">niasHT_022980</name>
</gene>
<reference evidence="3 4" key="1">
    <citation type="submission" date="2024-10" db="EMBL/GenBank/DDBJ databases">
        <authorList>
            <person name="Kim D."/>
        </authorList>
    </citation>
    <scope>NUCLEOTIDE SEQUENCE [LARGE SCALE GENOMIC DNA]</scope>
    <source>
        <strain evidence="3">BH-2024</strain>
    </source>
</reference>
<dbReference type="AlphaFoldDB" id="A0ABD2JNA2"/>
<dbReference type="Proteomes" id="UP001620626">
    <property type="component" value="Unassembled WGS sequence"/>
</dbReference>
<feature type="coiled-coil region" evidence="1">
    <location>
        <begin position="240"/>
        <end position="267"/>
    </location>
</feature>
<name>A0ABD2JNA2_9BILA</name>
<dbReference type="EMBL" id="JBICBT010000935">
    <property type="protein sequence ID" value="KAL3092047.1"/>
    <property type="molecule type" value="Genomic_DNA"/>
</dbReference>
<evidence type="ECO:0000313" key="3">
    <source>
        <dbReference type="EMBL" id="KAL3092047.1"/>
    </source>
</evidence>
<accession>A0ABD2JNA2</accession>
<feature type="region of interest" description="Disordered" evidence="2">
    <location>
        <begin position="1"/>
        <end position="29"/>
    </location>
</feature>
<evidence type="ECO:0000313" key="4">
    <source>
        <dbReference type="Proteomes" id="UP001620626"/>
    </source>
</evidence>
<organism evidence="3 4">
    <name type="scientific">Heterodera trifolii</name>
    <dbReference type="NCBI Taxonomy" id="157864"/>
    <lineage>
        <taxon>Eukaryota</taxon>
        <taxon>Metazoa</taxon>
        <taxon>Ecdysozoa</taxon>
        <taxon>Nematoda</taxon>
        <taxon>Chromadorea</taxon>
        <taxon>Rhabditida</taxon>
        <taxon>Tylenchina</taxon>
        <taxon>Tylenchomorpha</taxon>
        <taxon>Tylenchoidea</taxon>
        <taxon>Heteroderidae</taxon>
        <taxon>Heteroderinae</taxon>
        <taxon>Heterodera</taxon>
    </lineage>
</organism>
<evidence type="ECO:0000256" key="2">
    <source>
        <dbReference type="SAM" id="MobiDB-lite"/>
    </source>
</evidence>
<protein>
    <submittedName>
        <fullName evidence="3">Uncharacterized protein</fullName>
    </submittedName>
</protein>
<keyword evidence="4" id="KW-1185">Reference proteome</keyword>
<sequence length="539" mass="63039">MNESTSDNSPLNILDSSNSRTSVSTLDRPNKEIIESLSRRLREFESENLELKRALPRLKDAKGDNCTEWALKIIEELEEERAKHNETQQNLAILTQRFREFRDNAEENARRDAKAIGELRQQAEDYEEENRKLKDRLRDEESEIFNLKKRFDQLPEDGQEGQQSPAGNSEENLRVCLEHFDRRSDTEEQESGHSTQRRLKHQLHQSFDIISFLFEKHRSLANSIGRLLLSHGETQDASLLRKINNMKLDLNQSMEKCKRKFEELRSAPTSAESSVHESFDGDEPSTKICAKCKLLENERDVLKVQLNNEITAKQRFLEKSENSERNLREARRHIEELGGELRASLAKAEQIEETERKMKECQDEARSKDENIRTKAKELEEANEQIQTLRQDILALDSKNEEILQAAKLIKDIHADEMNGKDMEMQRQSETVEYLEQRCRALEEQFMDEKERLTLLEKEIQKKDELIRKYSAKTKALRHLLTQYGHFLDSTLEYEMLVEKSSRILQDKIIDGQRSCSSTSNQPMPNSVQQQQHQANRNQ</sequence>
<comment type="caution">
    <text evidence="3">The sequence shown here is derived from an EMBL/GenBank/DDBJ whole genome shotgun (WGS) entry which is preliminary data.</text>
</comment>
<feature type="coiled-coil region" evidence="1">
    <location>
        <begin position="425"/>
        <end position="473"/>
    </location>
</feature>
<feature type="compositionally biased region" description="Low complexity" evidence="2">
    <location>
        <begin position="529"/>
        <end position="539"/>
    </location>
</feature>
<feature type="region of interest" description="Disordered" evidence="2">
    <location>
        <begin position="149"/>
        <end position="171"/>
    </location>
</feature>
<feature type="coiled-coil region" evidence="1">
    <location>
        <begin position="313"/>
        <end position="399"/>
    </location>
</feature>
<proteinExistence type="predicted"/>
<keyword evidence="1" id="KW-0175">Coiled coil</keyword>